<dbReference type="AlphaFoldDB" id="A0A1C4EHA2"/>
<sequence>MLLAGSMAAGTQLQAQDLVKGDLKFLKGVKEITVTYNYDNLTVGKDGKEATYIKRRKTEKEAKTPGTGVAWEESWYNDRQVHYQPKFNELFSKYSDIKVSEDSTAKYIMEVHTTFIEVGYSVAVASGKAAVNLEIIFYDAADKKKVLSKIMLNDIEGGKGIFATGIRIGEAYAKAGKVLGKFVAKKAK</sequence>
<dbReference type="STRING" id="1335309.GA0116948_108113"/>
<gene>
    <name evidence="1" type="ORF">GA0116948_108113</name>
</gene>
<organism evidence="1 2">
    <name type="scientific">Chitinophaga costaii</name>
    <dbReference type="NCBI Taxonomy" id="1335309"/>
    <lineage>
        <taxon>Bacteria</taxon>
        <taxon>Pseudomonadati</taxon>
        <taxon>Bacteroidota</taxon>
        <taxon>Chitinophagia</taxon>
        <taxon>Chitinophagales</taxon>
        <taxon>Chitinophagaceae</taxon>
        <taxon>Chitinophaga</taxon>
    </lineage>
</organism>
<dbReference type="EMBL" id="FMAR01000008">
    <property type="protein sequence ID" value="SCC42967.1"/>
    <property type="molecule type" value="Genomic_DNA"/>
</dbReference>
<evidence type="ECO:0000313" key="1">
    <source>
        <dbReference type="EMBL" id="SCC42967.1"/>
    </source>
</evidence>
<evidence type="ECO:0000313" key="2">
    <source>
        <dbReference type="Proteomes" id="UP000242818"/>
    </source>
</evidence>
<reference evidence="1 2" key="1">
    <citation type="submission" date="2016-08" db="EMBL/GenBank/DDBJ databases">
        <authorList>
            <person name="Seilhamer J.J."/>
        </authorList>
    </citation>
    <scope>NUCLEOTIDE SEQUENCE [LARGE SCALE GENOMIC DNA]</scope>
    <source>
        <strain evidence="1 2">A37T2</strain>
    </source>
</reference>
<accession>A0A1C4EHA2</accession>
<keyword evidence="2" id="KW-1185">Reference proteome</keyword>
<name>A0A1C4EHA2_9BACT</name>
<dbReference type="Proteomes" id="UP000242818">
    <property type="component" value="Unassembled WGS sequence"/>
</dbReference>
<proteinExistence type="predicted"/>
<protein>
    <submittedName>
        <fullName evidence="1">Uncharacterized protein</fullName>
    </submittedName>
</protein>